<feature type="region of interest" description="Disordered" evidence="2">
    <location>
        <begin position="1"/>
        <end position="350"/>
    </location>
</feature>
<keyword evidence="1" id="KW-0175">Coiled coil</keyword>
<feature type="region of interest" description="Disordered" evidence="2">
    <location>
        <begin position="480"/>
        <end position="568"/>
    </location>
</feature>
<keyword evidence="4" id="KW-1185">Reference proteome</keyword>
<gene>
    <name evidence="3" type="ORF">DUNSADRAFT_13116</name>
</gene>
<feature type="compositionally biased region" description="Basic and acidic residues" evidence="2">
    <location>
        <begin position="196"/>
        <end position="211"/>
    </location>
</feature>
<protein>
    <submittedName>
        <fullName evidence="3">Uncharacterized protein</fullName>
    </submittedName>
</protein>
<name>A0ABQ7GA07_DUNSA</name>
<reference evidence="3" key="1">
    <citation type="submission" date="2017-08" db="EMBL/GenBank/DDBJ databases">
        <authorList>
            <person name="Polle J.E."/>
            <person name="Barry K."/>
            <person name="Cushman J."/>
            <person name="Schmutz J."/>
            <person name="Tran D."/>
            <person name="Hathwaick L.T."/>
            <person name="Yim W.C."/>
            <person name="Jenkins J."/>
            <person name="Mckie-Krisberg Z.M."/>
            <person name="Prochnik S."/>
            <person name="Lindquist E."/>
            <person name="Dockter R.B."/>
            <person name="Adam C."/>
            <person name="Molina H."/>
            <person name="Bunkerborg J."/>
            <person name="Jin E."/>
            <person name="Buchheim M."/>
            <person name="Magnuson J."/>
        </authorList>
    </citation>
    <scope>NUCLEOTIDE SEQUENCE</scope>
    <source>
        <strain evidence="3">CCAP 19/18</strain>
    </source>
</reference>
<comment type="caution">
    <text evidence="3">The sequence shown here is derived from an EMBL/GenBank/DDBJ whole genome shotgun (WGS) entry which is preliminary data.</text>
</comment>
<evidence type="ECO:0000313" key="4">
    <source>
        <dbReference type="Proteomes" id="UP000815325"/>
    </source>
</evidence>
<feature type="compositionally biased region" description="Low complexity" evidence="2">
    <location>
        <begin position="485"/>
        <end position="497"/>
    </location>
</feature>
<dbReference type="EMBL" id="MU069948">
    <property type="protein sequence ID" value="KAF5831441.1"/>
    <property type="molecule type" value="Genomic_DNA"/>
</dbReference>
<sequence length="736" mass="79026">MEEAQQQRFSGRAHGGGTAGRENVTVMGKKSNLPSYHGSRHKTNDKPKRADNTGTSSKLASRSPQSGGNTAKGDQPSKGSREVPKRVSSSNGQGKSNPRVQADCNNLPAPSYLQQGVGVAASPGPKQQQDDKQGAESTSDAICAQESLTMPPLSLATPSHADNRSVPLHLQPHPTQQSLTGSPAKRASEYSSIGRLSEKRSRARGPSKEEEQVGAPPGPANEETSPGESGRPSSSNQDGEPHSAAPNNNGGSHEHMPGLGHLQSPSTPQAGLLGLHNHPDFAAAVEGQGAEQHRRVPRLNLDRLPSWAAHGSAGRPPCLHRPLNHGAQGYSPSPVKLEQQGEPEGGSEDDELASWMHEPQWVPDSEGKGHFFKPVSRKELRQYEALISELQPHQAQQVTQLWESLHEARQSCEQMTSRGVRAARDVTTGWAAHVSDLMDRSERFEKQVRELMLLTQHQADAIEALQVELAGVGVNRTSFGAAHQGSPPAVSPSAGPSHATPPSNTQGSPGMGSGMNGWDQMEGSPGKGRGESRWGQMDGSPKGSGKHGWDQMEGSAIGKKGRQQEWSDDAARVLRQELEASALENAKLASTNAELIQSLDSMNLLFSGAQAEVASLNKQLVRSQEQSASLERQLEALRKQQRFEHQHQSTTHHRYSQPAGPHASRPFAAQAFCAARASNSASRGPEQLHRHPASYMDHTSFRSSFGPDHVGLRSTVLGNEYKRAAFRAMLNRGGVV</sequence>
<proteinExistence type="predicted"/>
<evidence type="ECO:0000313" key="3">
    <source>
        <dbReference type="EMBL" id="KAF5831441.1"/>
    </source>
</evidence>
<feature type="coiled-coil region" evidence="1">
    <location>
        <begin position="606"/>
        <end position="640"/>
    </location>
</feature>
<dbReference type="Proteomes" id="UP000815325">
    <property type="component" value="Unassembled WGS sequence"/>
</dbReference>
<evidence type="ECO:0000256" key="2">
    <source>
        <dbReference type="SAM" id="MobiDB-lite"/>
    </source>
</evidence>
<organism evidence="3 4">
    <name type="scientific">Dunaliella salina</name>
    <name type="common">Green alga</name>
    <name type="synonym">Protococcus salinus</name>
    <dbReference type="NCBI Taxonomy" id="3046"/>
    <lineage>
        <taxon>Eukaryota</taxon>
        <taxon>Viridiplantae</taxon>
        <taxon>Chlorophyta</taxon>
        <taxon>core chlorophytes</taxon>
        <taxon>Chlorophyceae</taxon>
        <taxon>CS clade</taxon>
        <taxon>Chlamydomonadales</taxon>
        <taxon>Dunaliellaceae</taxon>
        <taxon>Dunaliella</taxon>
    </lineage>
</organism>
<feature type="compositionally biased region" description="Polar residues" evidence="2">
    <location>
        <begin position="52"/>
        <end position="69"/>
    </location>
</feature>
<feature type="compositionally biased region" description="Basic and acidic residues" evidence="2">
    <location>
        <begin position="42"/>
        <end position="51"/>
    </location>
</feature>
<accession>A0ABQ7GA07</accession>
<evidence type="ECO:0000256" key="1">
    <source>
        <dbReference type="SAM" id="Coils"/>
    </source>
</evidence>
<feature type="compositionally biased region" description="Polar residues" evidence="2">
    <location>
        <begin position="222"/>
        <end position="238"/>
    </location>
</feature>
<feature type="compositionally biased region" description="Polar residues" evidence="2">
    <location>
        <begin position="87"/>
        <end position="99"/>
    </location>
</feature>